<feature type="transmembrane region" description="Helical" evidence="1">
    <location>
        <begin position="29"/>
        <end position="61"/>
    </location>
</feature>
<dbReference type="Proteomes" id="UP001634393">
    <property type="component" value="Unassembled WGS sequence"/>
</dbReference>
<gene>
    <name evidence="2" type="ORF">ACJIZ3_000350</name>
    <name evidence="3" type="ORF">ACJIZ3_000352</name>
    <name evidence="4" type="ORF">ACJIZ3_000354</name>
    <name evidence="5" type="ORF">ACJIZ3_009048</name>
</gene>
<evidence type="ECO:0000313" key="4">
    <source>
        <dbReference type="EMBL" id="KAL3807846.1"/>
    </source>
</evidence>
<keyword evidence="1" id="KW-0812">Transmembrane</keyword>
<sequence length="182" mass="20338">MNYFCFDSGGFVIPESFRFRHRRRKLKKLIAAIITAIIPITLPIITKCFLLFFLFIGWIAIPPDSPSSDKGSGLAAARLGLGLLNLKISRPFNRALAYKGSVRRIDGKKPLEAFASIRHRPRGGVHFLRRSIRRRLGSVIDPNIVRVRGNAVISSEYVVIVWIPCAKHAAIVLDFDVGTTNV</sequence>
<name>A0ABD3R982_9LAMI</name>
<keyword evidence="1" id="KW-0472">Membrane</keyword>
<evidence type="ECO:0000313" key="6">
    <source>
        <dbReference type="Proteomes" id="UP001634393"/>
    </source>
</evidence>
<evidence type="ECO:0000313" key="2">
    <source>
        <dbReference type="EMBL" id="KAL3807842.1"/>
    </source>
</evidence>
<dbReference type="EMBL" id="JBJXBP010000455">
    <property type="protein sequence ID" value="KAL3807844.1"/>
    <property type="molecule type" value="Genomic_DNA"/>
</dbReference>
<keyword evidence="6" id="KW-1185">Reference proteome</keyword>
<reference evidence="4 6" key="1">
    <citation type="submission" date="2024-12" db="EMBL/GenBank/DDBJ databases">
        <title>The unique morphological basis and parallel evolutionary history of personate flowers in Penstemon.</title>
        <authorList>
            <person name="Depatie T.H."/>
            <person name="Wessinger C.A."/>
        </authorList>
    </citation>
    <scope>NUCLEOTIDE SEQUENCE [LARGE SCALE GENOMIC DNA]</scope>
    <source>
        <strain evidence="4">WTNN_2</strain>
        <tissue evidence="4">Leaf</tissue>
    </source>
</reference>
<dbReference type="EMBL" id="JBJXBP010000004">
    <property type="protein sequence ID" value="KAL3834312.1"/>
    <property type="molecule type" value="Genomic_DNA"/>
</dbReference>
<proteinExistence type="predicted"/>
<organism evidence="4 6">
    <name type="scientific">Penstemon smallii</name>
    <dbReference type="NCBI Taxonomy" id="265156"/>
    <lineage>
        <taxon>Eukaryota</taxon>
        <taxon>Viridiplantae</taxon>
        <taxon>Streptophyta</taxon>
        <taxon>Embryophyta</taxon>
        <taxon>Tracheophyta</taxon>
        <taxon>Spermatophyta</taxon>
        <taxon>Magnoliopsida</taxon>
        <taxon>eudicotyledons</taxon>
        <taxon>Gunneridae</taxon>
        <taxon>Pentapetalae</taxon>
        <taxon>asterids</taxon>
        <taxon>lamiids</taxon>
        <taxon>Lamiales</taxon>
        <taxon>Plantaginaceae</taxon>
        <taxon>Cheloneae</taxon>
        <taxon>Penstemon</taxon>
    </lineage>
</organism>
<dbReference type="AlphaFoldDB" id="A0ABD3R982"/>
<keyword evidence="1" id="KW-1133">Transmembrane helix</keyword>
<accession>A0ABD3R982</accession>
<dbReference type="EMBL" id="JBJXBP010000455">
    <property type="protein sequence ID" value="KAL3807846.1"/>
    <property type="molecule type" value="Genomic_DNA"/>
</dbReference>
<protein>
    <submittedName>
        <fullName evidence="4">Uncharacterized protein</fullName>
    </submittedName>
</protein>
<evidence type="ECO:0000256" key="1">
    <source>
        <dbReference type="SAM" id="Phobius"/>
    </source>
</evidence>
<comment type="caution">
    <text evidence="4">The sequence shown here is derived from an EMBL/GenBank/DDBJ whole genome shotgun (WGS) entry which is preliminary data.</text>
</comment>
<evidence type="ECO:0000313" key="5">
    <source>
        <dbReference type="EMBL" id="KAL3834312.1"/>
    </source>
</evidence>
<dbReference type="EMBL" id="JBJXBP010000455">
    <property type="protein sequence ID" value="KAL3807842.1"/>
    <property type="molecule type" value="Genomic_DNA"/>
</dbReference>
<evidence type="ECO:0000313" key="3">
    <source>
        <dbReference type="EMBL" id="KAL3807844.1"/>
    </source>
</evidence>